<feature type="compositionally biased region" description="Basic and acidic residues" evidence="1">
    <location>
        <begin position="21"/>
        <end position="32"/>
    </location>
</feature>
<gene>
    <name evidence="4" type="ORF">F0L17_01290</name>
</gene>
<evidence type="ECO:0000313" key="5">
    <source>
        <dbReference type="Proteomes" id="UP000473014"/>
    </source>
</evidence>
<dbReference type="Pfam" id="PF19803">
    <property type="entry name" value="DUF6286"/>
    <property type="match status" value="1"/>
</dbReference>
<keyword evidence="2" id="KW-0472">Membrane</keyword>
<name>A0A6G2B698_9ACTN</name>
<feature type="region of interest" description="Disordered" evidence="1">
    <location>
        <begin position="1"/>
        <end position="38"/>
    </location>
</feature>
<proteinExistence type="predicted"/>
<dbReference type="InterPro" id="IPR046253">
    <property type="entry name" value="DUF6286"/>
</dbReference>
<evidence type="ECO:0000313" key="4">
    <source>
        <dbReference type="EMBL" id="MTE17788.1"/>
    </source>
</evidence>
<protein>
    <recommendedName>
        <fullName evidence="3">DUF6286 domain-containing protein</fullName>
    </recommendedName>
</protein>
<feature type="transmembrane region" description="Helical" evidence="2">
    <location>
        <begin position="96"/>
        <end position="118"/>
    </location>
</feature>
<dbReference type="AlphaFoldDB" id="A0A6G2B698"/>
<sequence length="218" mass="23728">MSQEPHRPPAPREAAGAENGGEERSAPHRPDGTGRSGATRRFWSARRVPAAVAALVLTVVAIASLYEAVAASVGRPPARWRRELADELATRPVDDVWVIVGAVLASLLGLWLVLLALTPGLRRLLPMRSDAPGGVRLHAGMTRSAAKLMVRDRLLEVPGVESVRVRVGRRAVKAKARAHFRPLDEVRADLSRALEDQARQLGLARGMRLSARVRRPKK</sequence>
<dbReference type="Proteomes" id="UP000473014">
    <property type="component" value="Unassembled WGS sequence"/>
</dbReference>
<feature type="domain" description="DUF6286" evidence="3">
    <location>
        <begin position="107"/>
        <end position="214"/>
    </location>
</feature>
<evidence type="ECO:0000256" key="2">
    <source>
        <dbReference type="SAM" id="Phobius"/>
    </source>
</evidence>
<reference evidence="4 5" key="1">
    <citation type="submission" date="2019-11" db="EMBL/GenBank/DDBJ databases">
        <authorList>
            <person name="Yuan L."/>
        </authorList>
    </citation>
    <scope>NUCLEOTIDE SEQUENCE [LARGE SCALE GENOMIC DNA]</scope>
    <source>
        <strain evidence="4 5">TRM43335</strain>
    </source>
</reference>
<keyword evidence="2" id="KW-1133">Transmembrane helix</keyword>
<dbReference type="RefSeq" id="WP_162465640.1">
    <property type="nucleotide sequence ID" value="NZ_WIXO01000001.1"/>
</dbReference>
<keyword evidence="5" id="KW-1185">Reference proteome</keyword>
<comment type="caution">
    <text evidence="4">The sequence shown here is derived from an EMBL/GenBank/DDBJ whole genome shotgun (WGS) entry which is preliminary data.</text>
</comment>
<accession>A0A6G2B698</accession>
<evidence type="ECO:0000259" key="3">
    <source>
        <dbReference type="Pfam" id="PF19803"/>
    </source>
</evidence>
<dbReference type="EMBL" id="WIXO01000001">
    <property type="protein sequence ID" value="MTE17788.1"/>
    <property type="molecule type" value="Genomic_DNA"/>
</dbReference>
<evidence type="ECO:0000256" key="1">
    <source>
        <dbReference type="SAM" id="MobiDB-lite"/>
    </source>
</evidence>
<feature type="transmembrane region" description="Helical" evidence="2">
    <location>
        <begin position="48"/>
        <end position="66"/>
    </location>
</feature>
<organism evidence="4 5">
    <name type="scientific">Streptomyces taklimakanensis</name>
    <dbReference type="NCBI Taxonomy" id="2569853"/>
    <lineage>
        <taxon>Bacteria</taxon>
        <taxon>Bacillati</taxon>
        <taxon>Actinomycetota</taxon>
        <taxon>Actinomycetes</taxon>
        <taxon>Kitasatosporales</taxon>
        <taxon>Streptomycetaceae</taxon>
        <taxon>Streptomyces</taxon>
    </lineage>
</organism>
<keyword evidence="2" id="KW-0812">Transmembrane</keyword>